<dbReference type="Pfam" id="PF01614">
    <property type="entry name" value="IclR_C"/>
    <property type="match status" value="1"/>
</dbReference>
<dbReference type="GO" id="GO:0003700">
    <property type="term" value="F:DNA-binding transcription factor activity"/>
    <property type="evidence" value="ECO:0007669"/>
    <property type="project" value="TreeGrafter"/>
</dbReference>
<evidence type="ECO:0000256" key="3">
    <source>
        <dbReference type="ARBA" id="ARBA00023163"/>
    </source>
</evidence>
<gene>
    <name evidence="6" type="ORF">AP3564_07235</name>
</gene>
<evidence type="ECO:0000256" key="1">
    <source>
        <dbReference type="ARBA" id="ARBA00023015"/>
    </source>
</evidence>
<dbReference type="GO" id="GO:0045892">
    <property type="term" value="P:negative regulation of DNA-templated transcription"/>
    <property type="evidence" value="ECO:0007669"/>
    <property type="project" value="TreeGrafter"/>
</dbReference>
<dbReference type="Proteomes" id="UP000214606">
    <property type="component" value="Chromosome"/>
</dbReference>
<dbReference type="GO" id="GO:0003677">
    <property type="term" value="F:DNA binding"/>
    <property type="evidence" value="ECO:0007669"/>
    <property type="project" value="UniProtKB-KW"/>
</dbReference>
<dbReference type="Pfam" id="PF09339">
    <property type="entry name" value="HTH_IclR"/>
    <property type="match status" value="1"/>
</dbReference>
<dbReference type="InterPro" id="IPR029016">
    <property type="entry name" value="GAF-like_dom_sf"/>
</dbReference>
<reference evidence="6 7" key="1">
    <citation type="submission" date="2016-10" db="EMBL/GenBank/DDBJ databases">
        <title>The whole genome sequencing and assembly of Aeribacillus pallidus KCTC3564 strain.</title>
        <authorList>
            <person name="Lee Y.-J."/>
            <person name="Park M.-K."/>
            <person name="Yi H."/>
            <person name="Bahn Y.-S."/>
            <person name="Kim J.F."/>
            <person name="Lee D.-W."/>
        </authorList>
    </citation>
    <scope>NUCLEOTIDE SEQUENCE [LARGE SCALE GENOMIC DNA]</scope>
    <source>
        <strain evidence="6 7">KCTC3564</strain>
    </source>
</reference>
<keyword evidence="2" id="KW-0238">DNA-binding</keyword>
<evidence type="ECO:0000256" key="2">
    <source>
        <dbReference type="ARBA" id="ARBA00023125"/>
    </source>
</evidence>
<sequence length="253" mass="28163">MNKTVVKALELLQLFTAYEQLTLQQMVQLTKLPKTSVYRVVQSLVASGFLKKDGEAYELGLSLLQFGCLVAERLDVRNVALPIMKQLREETNEAVNLVVKDGDEAIYVEKVETSQPVRVYTRVGRRAPLYAGACPRVLLSFMPSEEQKQYLERVELLPIASKTIVDREKLKTVVNEAKRKGYTVSHSELADYSSAVAVPIFNHEGKVVAGLSVVGPESRFQPSYIEQLVPKLKHAAEQISKALGFIGGKDVEL</sequence>
<dbReference type="InterPro" id="IPR036390">
    <property type="entry name" value="WH_DNA-bd_sf"/>
</dbReference>
<evidence type="ECO:0000259" key="5">
    <source>
        <dbReference type="PROSITE" id="PS51078"/>
    </source>
</evidence>
<name>A0A223E4B7_9BACI</name>
<protein>
    <submittedName>
        <fullName evidence="6">IclR family transcriptional regulator</fullName>
    </submittedName>
</protein>
<dbReference type="EMBL" id="CP017703">
    <property type="protein sequence ID" value="ASS90053.1"/>
    <property type="molecule type" value="Genomic_DNA"/>
</dbReference>
<feature type="domain" description="HTH iclR-type" evidence="4">
    <location>
        <begin position="2"/>
        <end position="61"/>
    </location>
</feature>
<dbReference type="Gene3D" id="3.30.450.40">
    <property type="match status" value="1"/>
</dbReference>
<dbReference type="InterPro" id="IPR050707">
    <property type="entry name" value="HTH_MetabolicPath_Reg"/>
</dbReference>
<keyword evidence="3" id="KW-0804">Transcription</keyword>
<evidence type="ECO:0000313" key="7">
    <source>
        <dbReference type="Proteomes" id="UP000214606"/>
    </source>
</evidence>
<dbReference type="Gene3D" id="1.10.10.10">
    <property type="entry name" value="Winged helix-like DNA-binding domain superfamily/Winged helix DNA-binding domain"/>
    <property type="match status" value="1"/>
</dbReference>
<evidence type="ECO:0000259" key="4">
    <source>
        <dbReference type="PROSITE" id="PS51077"/>
    </source>
</evidence>
<keyword evidence="1" id="KW-0805">Transcription regulation</keyword>
<dbReference type="PROSITE" id="PS51077">
    <property type="entry name" value="HTH_ICLR"/>
    <property type="match status" value="1"/>
</dbReference>
<dbReference type="KEGG" id="apak:AP3564_07235"/>
<evidence type="ECO:0000313" key="6">
    <source>
        <dbReference type="EMBL" id="ASS90053.1"/>
    </source>
</evidence>
<proteinExistence type="predicted"/>
<dbReference type="InterPro" id="IPR014757">
    <property type="entry name" value="Tscrpt_reg_IclR_C"/>
</dbReference>
<dbReference type="SUPFAM" id="SSF46785">
    <property type="entry name" value="Winged helix' DNA-binding domain"/>
    <property type="match status" value="1"/>
</dbReference>
<dbReference type="InterPro" id="IPR036388">
    <property type="entry name" value="WH-like_DNA-bd_sf"/>
</dbReference>
<dbReference type="SMART" id="SM00346">
    <property type="entry name" value="HTH_ICLR"/>
    <property type="match status" value="1"/>
</dbReference>
<dbReference type="AlphaFoldDB" id="A0A223E4B7"/>
<dbReference type="SUPFAM" id="SSF55781">
    <property type="entry name" value="GAF domain-like"/>
    <property type="match status" value="1"/>
</dbReference>
<dbReference type="InterPro" id="IPR005471">
    <property type="entry name" value="Tscrpt_reg_IclR_N"/>
</dbReference>
<dbReference type="PANTHER" id="PTHR30136">
    <property type="entry name" value="HELIX-TURN-HELIX TRANSCRIPTIONAL REGULATOR, ICLR FAMILY"/>
    <property type="match status" value="1"/>
</dbReference>
<dbReference type="PANTHER" id="PTHR30136:SF24">
    <property type="entry name" value="HTH-TYPE TRANSCRIPTIONAL REPRESSOR ALLR"/>
    <property type="match status" value="1"/>
</dbReference>
<dbReference type="RefSeq" id="WP_094245039.1">
    <property type="nucleotide sequence ID" value="NZ_CP017703.1"/>
</dbReference>
<accession>A0A223E4B7</accession>
<organism evidence="6 7">
    <name type="scientific">Aeribacillus pallidus</name>
    <dbReference type="NCBI Taxonomy" id="33936"/>
    <lineage>
        <taxon>Bacteria</taxon>
        <taxon>Bacillati</taxon>
        <taxon>Bacillota</taxon>
        <taxon>Bacilli</taxon>
        <taxon>Bacillales</taxon>
        <taxon>Bacillaceae</taxon>
        <taxon>Aeribacillus</taxon>
    </lineage>
</organism>
<dbReference type="PROSITE" id="PS51078">
    <property type="entry name" value="ICLR_ED"/>
    <property type="match status" value="1"/>
</dbReference>
<feature type="domain" description="IclR-ED" evidence="5">
    <location>
        <begin position="62"/>
        <end position="245"/>
    </location>
</feature>